<keyword evidence="3" id="KW-1185">Reference proteome</keyword>
<dbReference type="Proteomes" id="UP000479000">
    <property type="component" value="Unassembled WGS sequence"/>
</dbReference>
<dbReference type="EMBL" id="CADCXU010024123">
    <property type="protein sequence ID" value="CAB0011391.1"/>
    <property type="molecule type" value="Genomic_DNA"/>
</dbReference>
<evidence type="ECO:0000313" key="3">
    <source>
        <dbReference type="Proteomes" id="UP000479000"/>
    </source>
</evidence>
<feature type="compositionally biased region" description="Low complexity" evidence="1">
    <location>
        <begin position="163"/>
        <end position="180"/>
    </location>
</feature>
<dbReference type="AlphaFoldDB" id="A0A6H5H6J3"/>
<feature type="compositionally biased region" description="Polar residues" evidence="1">
    <location>
        <begin position="181"/>
        <end position="207"/>
    </location>
</feature>
<accession>A0A6H5H6J3</accession>
<gene>
    <name evidence="2" type="ORF">NTEN_LOCUS16348</name>
</gene>
<organism evidence="2 3">
    <name type="scientific">Nesidiocoris tenuis</name>
    <dbReference type="NCBI Taxonomy" id="355587"/>
    <lineage>
        <taxon>Eukaryota</taxon>
        <taxon>Metazoa</taxon>
        <taxon>Ecdysozoa</taxon>
        <taxon>Arthropoda</taxon>
        <taxon>Hexapoda</taxon>
        <taxon>Insecta</taxon>
        <taxon>Pterygota</taxon>
        <taxon>Neoptera</taxon>
        <taxon>Paraneoptera</taxon>
        <taxon>Hemiptera</taxon>
        <taxon>Heteroptera</taxon>
        <taxon>Panheteroptera</taxon>
        <taxon>Cimicomorpha</taxon>
        <taxon>Miridae</taxon>
        <taxon>Dicyphina</taxon>
        <taxon>Nesidiocoris</taxon>
    </lineage>
</organism>
<sequence>MLLTNSTMHTGGSCSFPCSSGTPTSVKTEKCTKTTLSGIGHTKDAYKQYLRYYLLFQSSLEMDEDEQCPPDCRDQDCETSNEIAAPEINARLKNFLTFVKDTPSGNNDGLLAQESLSAFQAATMLMGADLQPDEHARINSNLRKTQFRLNIGREPTLPPWRRAALPEPEPGGAEPGNPSPSINDITSRPDQHGGSSEQPPGTAQQAVGATIPRIYDPRAYSFV</sequence>
<evidence type="ECO:0000313" key="2">
    <source>
        <dbReference type="EMBL" id="CAB0011391.1"/>
    </source>
</evidence>
<protein>
    <submittedName>
        <fullName evidence="2">Uncharacterized protein</fullName>
    </submittedName>
</protein>
<name>A0A6H5H6J3_9HEMI</name>
<evidence type="ECO:0000256" key="1">
    <source>
        <dbReference type="SAM" id="MobiDB-lite"/>
    </source>
</evidence>
<feature type="region of interest" description="Disordered" evidence="1">
    <location>
        <begin position="149"/>
        <end position="211"/>
    </location>
</feature>
<proteinExistence type="predicted"/>
<reference evidence="2 3" key="1">
    <citation type="submission" date="2020-02" db="EMBL/GenBank/DDBJ databases">
        <authorList>
            <person name="Ferguson B K."/>
        </authorList>
    </citation>
    <scope>NUCLEOTIDE SEQUENCE [LARGE SCALE GENOMIC DNA]</scope>
</reference>